<dbReference type="EMBL" id="JXJN01015340">
    <property type="status" value="NOT_ANNOTATED_CDS"/>
    <property type="molecule type" value="Genomic_DNA"/>
</dbReference>
<keyword evidence="2" id="KW-1185">Reference proteome</keyword>
<proteinExistence type="predicted"/>
<reference evidence="2" key="1">
    <citation type="submission" date="2015-01" db="EMBL/GenBank/DDBJ databases">
        <authorList>
            <person name="Aksoy S."/>
            <person name="Warren W."/>
            <person name="Wilson R.K."/>
        </authorList>
    </citation>
    <scope>NUCLEOTIDE SEQUENCE [LARGE SCALE GENOMIC DNA]</scope>
    <source>
        <strain evidence="2">IAEA</strain>
    </source>
</reference>
<protein>
    <submittedName>
        <fullName evidence="1">Uncharacterized protein</fullName>
    </submittedName>
</protein>
<evidence type="ECO:0000313" key="2">
    <source>
        <dbReference type="Proteomes" id="UP000092460"/>
    </source>
</evidence>
<dbReference type="EnsemblMetazoa" id="GPPI031893-RA">
    <property type="protein sequence ID" value="GPPI031893-PA"/>
    <property type="gene ID" value="GPPI031893"/>
</dbReference>
<dbReference type="AlphaFoldDB" id="A0A1B0BJ73"/>
<dbReference type="Proteomes" id="UP000092460">
    <property type="component" value="Unassembled WGS sequence"/>
</dbReference>
<reference evidence="1" key="2">
    <citation type="submission" date="2020-05" db="UniProtKB">
        <authorList>
            <consortium name="EnsemblMetazoa"/>
        </authorList>
    </citation>
    <scope>IDENTIFICATION</scope>
    <source>
        <strain evidence="1">IAEA</strain>
    </source>
</reference>
<sequence length="112" mass="12851">MFNIKFHTFSYFKVAYNTLAIPQVYWLILSWSGPEQEQATYTKKEQEQATYTKKEQKEATYTKKQATYTKKEPEQSTSLFAVCIPTLASTAGLGKACRLPPVDGFKPNIQKR</sequence>
<dbReference type="EMBL" id="JXJN01015339">
    <property type="status" value="NOT_ANNOTATED_CDS"/>
    <property type="molecule type" value="Genomic_DNA"/>
</dbReference>
<accession>A0A1B0BJ73</accession>
<dbReference type="VEuPathDB" id="VectorBase:GPPI031893"/>
<name>A0A1B0BJ73_9MUSC</name>
<organism evidence="1 2">
    <name type="scientific">Glossina palpalis gambiensis</name>
    <dbReference type="NCBI Taxonomy" id="67801"/>
    <lineage>
        <taxon>Eukaryota</taxon>
        <taxon>Metazoa</taxon>
        <taxon>Ecdysozoa</taxon>
        <taxon>Arthropoda</taxon>
        <taxon>Hexapoda</taxon>
        <taxon>Insecta</taxon>
        <taxon>Pterygota</taxon>
        <taxon>Neoptera</taxon>
        <taxon>Endopterygota</taxon>
        <taxon>Diptera</taxon>
        <taxon>Brachycera</taxon>
        <taxon>Muscomorpha</taxon>
        <taxon>Hippoboscoidea</taxon>
        <taxon>Glossinidae</taxon>
        <taxon>Glossina</taxon>
    </lineage>
</organism>
<evidence type="ECO:0000313" key="1">
    <source>
        <dbReference type="EnsemblMetazoa" id="GPPI031893-PA"/>
    </source>
</evidence>